<keyword evidence="3" id="KW-0633">Potassium transport</keyword>
<feature type="domain" description="Ion transport" evidence="13">
    <location>
        <begin position="80"/>
        <end position="292"/>
    </location>
</feature>
<dbReference type="AlphaFoldDB" id="B7LS31"/>
<feature type="transmembrane region" description="Helical" evidence="12">
    <location>
        <begin position="140"/>
        <end position="161"/>
    </location>
</feature>
<evidence type="ECO:0000256" key="11">
    <source>
        <dbReference type="ARBA" id="ARBA00023303"/>
    </source>
</evidence>
<dbReference type="GO" id="GO:0008076">
    <property type="term" value="C:voltage-gated potassium channel complex"/>
    <property type="evidence" value="ECO:0007669"/>
    <property type="project" value="InterPro"/>
</dbReference>
<keyword evidence="2" id="KW-0813">Transport</keyword>
<evidence type="ECO:0000256" key="5">
    <source>
        <dbReference type="ARBA" id="ARBA00022826"/>
    </source>
</evidence>
<dbReference type="SUPFAM" id="SSF81324">
    <property type="entry name" value="Voltage-gated potassium channels"/>
    <property type="match status" value="1"/>
</dbReference>
<evidence type="ECO:0000256" key="4">
    <source>
        <dbReference type="ARBA" id="ARBA00022692"/>
    </source>
</evidence>
<evidence type="ECO:0000256" key="7">
    <source>
        <dbReference type="ARBA" id="ARBA00022958"/>
    </source>
</evidence>
<gene>
    <name evidence="14" type="primary">cikL</name>
    <name evidence="14" type="ordered locus">EFER_1707</name>
</gene>
<evidence type="ECO:0000259" key="13">
    <source>
        <dbReference type="Pfam" id="PF00520"/>
    </source>
</evidence>
<keyword evidence="7" id="KW-0630">Potassium</keyword>
<keyword evidence="10 12" id="KW-0472">Membrane</keyword>
<evidence type="ECO:0000313" key="15">
    <source>
        <dbReference type="Proteomes" id="UP000000745"/>
    </source>
</evidence>
<dbReference type="GO" id="GO:0001508">
    <property type="term" value="P:action potential"/>
    <property type="evidence" value="ECO:0007669"/>
    <property type="project" value="TreeGrafter"/>
</dbReference>
<evidence type="ECO:0000256" key="1">
    <source>
        <dbReference type="ARBA" id="ARBA00004141"/>
    </source>
</evidence>
<protein>
    <submittedName>
        <fullName evidence="14">Voltage-gated potassium channel</fullName>
    </submittedName>
</protein>
<organism evidence="14 15">
    <name type="scientific">Escherichia fergusonii (strain ATCC 35469 / DSM 13698 / CCUG 18766 / IAM 14443 / JCM 21226 / LMG 7866 / NBRC 102419 / NCTC 12128 / CDC 0568-73)</name>
    <dbReference type="NCBI Taxonomy" id="585054"/>
    <lineage>
        <taxon>Bacteria</taxon>
        <taxon>Pseudomonadati</taxon>
        <taxon>Pseudomonadota</taxon>
        <taxon>Gammaproteobacteria</taxon>
        <taxon>Enterobacterales</taxon>
        <taxon>Enterobacteriaceae</taxon>
        <taxon>Escherichia</taxon>
    </lineage>
</organism>
<feature type="transmembrane region" description="Helical" evidence="12">
    <location>
        <begin position="266"/>
        <end position="291"/>
    </location>
</feature>
<evidence type="ECO:0000256" key="3">
    <source>
        <dbReference type="ARBA" id="ARBA00022538"/>
    </source>
</evidence>
<dbReference type="EMBL" id="CU928158">
    <property type="protein sequence ID" value="CAQ89223.1"/>
    <property type="molecule type" value="Genomic_DNA"/>
</dbReference>
<dbReference type="InterPro" id="IPR027359">
    <property type="entry name" value="Volt_channel_dom_sf"/>
</dbReference>
<name>B7LS31_ESCF3</name>
<keyword evidence="5" id="KW-0631">Potassium channel</keyword>
<dbReference type="Proteomes" id="UP000000745">
    <property type="component" value="Chromosome"/>
</dbReference>
<feature type="transmembrane region" description="Helical" evidence="12">
    <location>
        <begin position="78"/>
        <end position="98"/>
    </location>
</feature>
<reference evidence="15" key="1">
    <citation type="journal article" date="2009" name="PLoS Genet.">
        <title>Organised genome dynamics in the Escherichia coli species results in highly diverse adaptive paths.</title>
        <authorList>
            <person name="Touchon M."/>
            <person name="Hoede C."/>
            <person name="Tenaillon O."/>
            <person name="Barbe V."/>
            <person name="Baeriswyl S."/>
            <person name="Bidet P."/>
            <person name="Bingen E."/>
            <person name="Bonacorsi S."/>
            <person name="Bouchier C."/>
            <person name="Bouvet O."/>
            <person name="Calteau A."/>
            <person name="Chiapello H."/>
            <person name="Clermont O."/>
            <person name="Cruveiller S."/>
            <person name="Danchin A."/>
            <person name="Diard M."/>
            <person name="Dossat C."/>
            <person name="Karoui M.E."/>
            <person name="Frapy E."/>
            <person name="Garry L."/>
            <person name="Ghigo J.M."/>
            <person name="Gilles A.M."/>
            <person name="Johnson J."/>
            <person name="Le Bouguenec C."/>
            <person name="Lescat M."/>
            <person name="Mangenot S."/>
            <person name="Martinez-Jehanne V."/>
            <person name="Matic I."/>
            <person name="Nassif X."/>
            <person name="Oztas S."/>
            <person name="Petit M.A."/>
            <person name="Pichon C."/>
            <person name="Rouy Z."/>
            <person name="Ruf C.S."/>
            <person name="Schneider D."/>
            <person name="Tourret J."/>
            <person name="Vacherie B."/>
            <person name="Vallenet D."/>
            <person name="Medigue C."/>
            <person name="Rocha E.P.C."/>
            <person name="Denamur E."/>
        </authorList>
    </citation>
    <scope>NUCLEOTIDE SEQUENCE [LARGE SCALE GENOMIC DNA]</scope>
    <source>
        <strain evidence="15">ATCC 35469 / DSM 13698 / BCRC 15582 / CCUG 18766 / IAM 14443 / JCM 21226 / LMG 7866 / NBRC 102419 / NCTC 12128 / CDC 0568-73</strain>
    </source>
</reference>
<evidence type="ECO:0000256" key="8">
    <source>
        <dbReference type="ARBA" id="ARBA00022989"/>
    </source>
</evidence>
<comment type="subcellular location">
    <subcellularLocation>
        <location evidence="1">Membrane</location>
        <topology evidence="1">Multi-pass membrane protein</topology>
    </subcellularLocation>
</comment>
<dbReference type="InterPro" id="IPR028325">
    <property type="entry name" value="VG_K_chnl"/>
</dbReference>
<evidence type="ECO:0000313" key="14">
    <source>
        <dbReference type="EMBL" id="CAQ89223.1"/>
    </source>
</evidence>
<dbReference type="HOGENOM" id="CLU_011722_1_3_6"/>
<keyword evidence="9" id="KW-0406">Ion transport</keyword>
<dbReference type="Gene3D" id="1.20.120.350">
    <property type="entry name" value="Voltage-gated potassium channels. Chain C"/>
    <property type="match status" value="1"/>
</dbReference>
<proteinExistence type="predicted"/>
<keyword evidence="8 12" id="KW-1133">Transmembrane helix</keyword>
<evidence type="ECO:0000256" key="2">
    <source>
        <dbReference type="ARBA" id="ARBA00022448"/>
    </source>
</evidence>
<feature type="transmembrane region" description="Helical" evidence="12">
    <location>
        <begin position="208"/>
        <end position="228"/>
    </location>
</feature>
<dbReference type="PRINTS" id="PR00169">
    <property type="entry name" value="KCHANNEL"/>
</dbReference>
<evidence type="ECO:0000256" key="12">
    <source>
        <dbReference type="SAM" id="Phobius"/>
    </source>
</evidence>
<dbReference type="PANTHER" id="PTHR11537">
    <property type="entry name" value="VOLTAGE-GATED POTASSIUM CHANNEL"/>
    <property type="match status" value="1"/>
</dbReference>
<evidence type="ECO:0000256" key="6">
    <source>
        <dbReference type="ARBA" id="ARBA00022882"/>
    </source>
</evidence>
<evidence type="ECO:0000256" key="10">
    <source>
        <dbReference type="ARBA" id="ARBA00023136"/>
    </source>
</evidence>
<keyword evidence="11 14" id="KW-0407">Ion channel</keyword>
<dbReference type="PANTHER" id="PTHR11537:SF254">
    <property type="entry name" value="POTASSIUM VOLTAGE-GATED CHANNEL PROTEIN SHAB"/>
    <property type="match status" value="1"/>
</dbReference>
<dbReference type="Gene3D" id="1.10.287.70">
    <property type="match status" value="1"/>
</dbReference>
<evidence type="ECO:0000256" key="9">
    <source>
        <dbReference type="ARBA" id="ARBA00023065"/>
    </source>
</evidence>
<dbReference type="Pfam" id="PF00520">
    <property type="entry name" value="Ion_trans"/>
    <property type="match status" value="1"/>
</dbReference>
<dbReference type="KEGG" id="efe:EFER_1707"/>
<keyword evidence="15" id="KW-1185">Reference proteome</keyword>
<dbReference type="GO" id="GO:0005249">
    <property type="term" value="F:voltage-gated potassium channel activity"/>
    <property type="evidence" value="ECO:0007669"/>
    <property type="project" value="InterPro"/>
</dbReference>
<feature type="transmembrane region" description="Helical" evidence="12">
    <location>
        <begin position="110"/>
        <end position="128"/>
    </location>
</feature>
<accession>B7LS31</accession>
<dbReference type="InterPro" id="IPR005821">
    <property type="entry name" value="Ion_trans_dom"/>
</dbReference>
<keyword evidence="6" id="KW-0851">Voltage-gated channel</keyword>
<keyword evidence="4 12" id="KW-0812">Transmembrane</keyword>
<sequence>MSDCRTGVRKNASSTGGEFPTRCLLSESRPVIKRQRAGKLLALFTREVQMAGSISGYRQRVYHFLFDQHHKSGRRCEALLGFLALLSVIVIFIESGVGTEYQLTYEQWHLFVWAEFFFTFIFTTEYFLRVLSWPSPVRYVFSFWGFIDLATILPLYVMWLWPEIGLNYLFAWRAMRAIRALRILRLLRFMPALTSLWQAIINARHQLVLFYTFIGIVMIVAGALMYAIEGTTNGFNSLGTSVYWAIVTVTTVGYGDITPHTEAGRWVSSILILIGYSVIAIPTGIITAQLTTELQQKRKRRQCWHCHTADHALDAKYCRLCGGELLPEKGE</sequence>